<organism evidence="7 8">
    <name type="scientific">Periweissella cryptocerci</name>
    <dbReference type="NCBI Taxonomy" id="2506420"/>
    <lineage>
        <taxon>Bacteria</taxon>
        <taxon>Bacillati</taxon>
        <taxon>Bacillota</taxon>
        <taxon>Bacilli</taxon>
        <taxon>Lactobacillales</taxon>
        <taxon>Lactobacillaceae</taxon>
        <taxon>Periweissella</taxon>
    </lineage>
</organism>
<gene>
    <name evidence="7" type="ORF">EQG49_08830</name>
</gene>
<evidence type="ECO:0000256" key="6">
    <source>
        <dbReference type="SAM" id="Coils"/>
    </source>
</evidence>
<reference evidence="8" key="1">
    <citation type="submission" date="2019-03" db="EMBL/GenBank/DDBJ databases">
        <title>Weissella sp. 26KH-42 Genome sequencing.</title>
        <authorList>
            <person name="Heo J."/>
            <person name="Kim S.-J."/>
            <person name="Kim J.-S."/>
            <person name="Hong S.-B."/>
            <person name="Kwon S.-W."/>
        </authorList>
    </citation>
    <scope>NUCLEOTIDE SEQUENCE [LARGE SCALE GENOMIC DNA]</scope>
    <source>
        <strain evidence="8">26KH-42</strain>
    </source>
</reference>
<evidence type="ECO:0000313" key="8">
    <source>
        <dbReference type="Proteomes" id="UP000292886"/>
    </source>
</evidence>
<accession>A0A4P6YUY2</accession>
<dbReference type="AlphaFoldDB" id="A0A4P6YUY2"/>
<evidence type="ECO:0000313" key="7">
    <source>
        <dbReference type="EMBL" id="QBO36570.1"/>
    </source>
</evidence>
<keyword evidence="1" id="KW-0963">Cytoplasm</keyword>
<dbReference type="Pfam" id="PF06156">
    <property type="entry name" value="YabA"/>
    <property type="match status" value="1"/>
</dbReference>
<dbReference type="OrthoDB" id="2112130at2"/>
<keyword evidence="2" id="KW-0235">DNA replication</keyword>
<protein>
    <submittedName>
        <fullName evidence="7">DNA replication initiation control protein YabA</fullName>
    </submittedName>
</protein>
<evidence type="ECO:0000256" key="3">
    <source>
        <dbReference type="ARBA" id="ARBA00022723"/>
    </source>
</evidence>
<dbReference type="GO" id="GO:0006260">
    <property type="term" value="P:DNA replication"/>
    <property type="evidence" value="ECO:0007669"/>
    <property type="project" value="UniProtKB-KW"/>
</dbReference>
<keyword evidence="8" id="KW-1185">Reference proteome</keyword>
<dbReference type="EMBL" id="CP037940">
    <property type="protein sequence ID" value="QBO36570.1"/>
    <property type="molecule type" value="Genomic_DNA"/>
</dbReference>
<dbReference type="InterPro" id="IPR010377">
    <property type="entry name" value="YabA"/>
</dbReference>
<evidence type="ECO:0000256" key="5">
    <source>
        <dbReference type="ARBA" id="ARBA00022880"/>
    </source>
</evidence>
<dbReference type="RefSeq" id="WP_133363647.1">
    <property type="nucleotide sequence ID" value="NZ_CP037940.1"/>
</dbReference>
<sequence length="108" mass="12598">MEKNQIYDKFSAIIMEMQSVISETKEMRQLISTLMEENAELTIENEHLRNQMMTKKTAKKQPRLSKSRENLKKLYESGFHVCNASYGRRLDDGESCLECLDIIYGEGK</sequence>
<evidence type="ECO:0000256" key="4">
    <source>
        <dbReference type="ARBA" id="ARBA00022833"/>
    </source>
</evidence>
<name>A0A4P6YUY2_9LACO</name>
<dbReference type="Proteomes" id="UP000292886">
    <property type="component" value="Chromosome"/>
</dbReference>
<evidence type="ECO:0000256" key="1">
    <source>
        <dbReference type="ARBA" id="ARBA00022490"/>
    </source>
</evidence>
<dbReference type="KEGG" id="wei:EQG49_08830"/>
<keyword evidence="3" id="KW-0479">Metal-binding</keyword>
<dbReference type="GO" id="GO:0008156">
    <property type="term" value="P:negative regulation of DNA replication"/>
    <property type="evidence" value="ECO:0007669"/>
    <property type="project" value="UniProtKB-KW"/>
</dbReference>
<feature type="coiled-coil region" evidence="6">
    <location>
        <begin position="24"/>
        <end position="51"/>
    </location>
</feature>
<keyword evidence="4" id="KW-0862">Zinc</keyword>
<evidence type="ECO:0000256" key="2">
    <source>
        <dbReference type="ARBA" id="ARBA00022705"/>
    </source>
</evidence>
<dbReference type="PIRSF" id="PIRSF021439">
    <property type="entry name" value="DUF972"/>
    <property type="match status" value="1"/>
</dbReference>
<dbReference type="GO" id="GO:0046872">
    <property type="term" value="F:metal ion binding"/>
    <property type="evidence" value="ECO:0007669"/>
    <property type="project" value="UniProtKB-KW"/>
</dbReference>
<keyword evidence="6" id="KW-0175">Coiled coil</keyword>
<proteinExistence type="predicted"/>
<keyword evidence="5" id="KW-0236">DNA replication inhibitor</keyword>